<evidence type="ECO:0000313" key="6">
    <source>
        <dbReference type="EMBL" id="PZP48201.1"/>
    </source>
</evidence>
<dbReference type="AlphaFoldDB" id="A0A2W5EVZ5"/>
<accession>A0A2W5EVZ5</accession>
<dbReference type="InterPro" id="IPR017937">
    <property type="entry name" value="Thioredoxin_CS"/>
</dbReference>
<comment type="subcellular location">
    <subcellularLocation>
        <location evidence="1">Cell envelope</location>
    </subcellularLocation>
</comment>
<evidence type="ECO:0000256" key="2">
    <source>
        <dbReference type="ARBA" id="ARBA00022748"/>
    </source>
</evidence>
<dbReference type="PANTHER" id="PTHR42852">
    <property type="entry name" value="THIOL:DISULFIDE INTERCHANGE PROTEIN DSBE"/>
    <property type="match status" value="1"/>
</dbReference>
<dbReference type="GO" id="GO:0016209">
    <property type="term" value="F:antioxidant activity"/>
    <property type="evidence" value="ECO:0007669"/>
    <property type="project" value="InterPro"/>
</dbReference>
<evidence type="ECO:0000256" key="3">
    <source>
        <dbReference type="ARBA" id="ARBA00023157"/>
    </source>
</evidence>
<keyword evidence="3" id="KW-1015">Disulfide bond</keyword>
<dbReference type="GO" id="GO:0016491">
    <property type="term" value="F:oxidoreductase activity"/>
    <property type="evidence" value="ECO:0007669"/>
    <property type="project" value="InterPro"/>
</dbReference>
<comment type="caution">
    <text evidence="6">The sequence shown here is derived from an EMBL/GenBank/DDBJ whole genome shotgun (WGS) entry which is preliminary data.</text>
</comment>
<dbReference type="InterPro" id="IPR000866">
    <property type="entry name" value="AhpC/TSA"/>
</dbReference>
<dbReference type="Pfam" id="PF00578">
    <property type="entry name" value="AhpC-TSA"/>
    <property type="match status" value="1"/>
</dbReference>
<feature type="domain" description="Thioredoxin" evidence="5">
    <location>
        <begin position="239"/>
        <end position="381"/>
    </location>
</feature>
<dbReference type="InterPro" id="IPR050553">
    <property type="entry name" value="Thioredoxin_ResA/DsbE_sf"/>
</dbReference>
<name>A0A2W5EVZ5_9SPHI</name>
<dbReference type="GO" id="GO:0030313">
    <property type="term" value="C:cell envelope"/>
    <property type="evidence" value="ECO:0007669"/>
    <property type="project" value="UniProtKB-SubCell"/>
</dbReference>
<dbReference type="SUPFAM" id="SSF52833">
    <property type="entry name" value="Thioredoxin-like"/>
    <property type="match status" value="1"/>
</dbReference>
<organism evidence="6 7">
    <name type="scientific">Pseudopedobacter saltans</name>
    <dbReference type="NCBI Taxonomy" id="151895"/>
    <lineage>
        <taxon>Bacteria</taxon>
        <taxon>Pseudomonadati</taxon>
        <taxon>Bacteroidota</taxon>
        <taxon>Sphingobacteriia</taxon>
        <taxon>Sphingobacteriales</taxon>
        <taxon>Sphingobacteriaceae</taxon>
        <taxon>Pseudopedobacter</taxon>
    </lineage>
</organism>
<dbReference type="GO" id="GO:0017004">
    <property type="term" value="P:cytochrome complex assembly"/>
    <property type="evidence" value="ECO:0007669"/>
    <property type="project" value="UniProtKB-KW"/>
</dbReference>
<dbReference type="CDD" id="cd02966">
    <property type="entry name" value="TlpA_like_family"/>
    <property type="match status" value="1"/>
</dbReference>
<keyword evidence="2" id="KW-0201">Cytochrome c-type biogenesis</keyword>
<dbReference type="InterPro" id="IPR036249">
    <property type="entry name" value="Thioredoxin-like_sf"/>
</dbReference>
<evidence type="ECO:0000313" key="7">
    <source>
        <dbReference type="Proteomes" id="UP000249645"/>
    </source>
</evidence>
<dbReference type="PANTHER" id="PTHR42852:SF6">
    <property type="entry name" value="THIOL:DISULFIDE INTERCHANGE PROTEIN DSBE"/>
    <property type="match status" value="1"/>
</dbReference>
<dbReference type="PROSITE" id="PS51352">
    <property type="entry name" value="THIOREDOXIN_2"/>
    <property type="match status" value="1"/>
</dbReference>
<evidence type="ECO:0000256" key="1">
    <source>
        <dbReference type="ARBA" id="ARBA00004196"/>
    </source>
</evidence>
<dbReference type="InterPro" id="IPR025380">
    <property type="entry name" value="DUF4369"/>
</dbReference>
<dbReference type="EMBL" id="QFOI01000168">
    <property type="protein sequence ID" value="PZP48201.1"/>
    <property type="molecule type" value="Genomic_DNA"/>
</dbReference>
<gene>
    <name evidence="6" type="ORF">DI598_10220</name>
</gene>
<dbReference type="Proteomes" id="UP000249645">
    <property type="component" value="Unassembled WGS sequence"/>
</dbReference>
<proteinExistence type="predicted"/>
<evidence type="ECO:0000259" key="5">
    <source>
        <dbReference type="PROSITE" id="PS51352"/>
    </source>
</evidence>
<reference evidence="6 7" key="1">
    <citation type="submission" date="2017-11" db="EMBL/GenBank/DDBJ databases">
        <title>Infants hospitalized years apart are colonized by the same room-sourced microbial strains.</title>
        <authorList>
            <person name="Brooks B."/>
            <person name="Olm M.R."/>
            <person name="Firek B.A."/>
            <person name="Baker R."/>
            <person name="Thomas B.C."/>
            <person name="Morowitz M.J."/>
            <person name="Banfield J.F."/>
        </authorList>
    </citation>
    <scope>NUCLEOTIDE SEQUENCE [LARGE SCALE GENOMIC DNA]</scope>
    <source>
        <strain evidence="6">S2_009_000_R2_76</strain>
    </source>
</reference>
<dbReference type="Pfam" id="PF14289">
    <property type="entry name" value="DUF4369"/>
    <property type="match status" value="1"/>
</dbReference>
<protein>
    <recommendedName>
        <fullName evidence="5">Thioredoxin domain-containing protein</fullName>
    </recommendedName>
</protein>
<dbReference type="Gene3D" id="3.40.30.10">
    <property type="entry name" value="Glutaredoxin"/>
    <property type="match status" value="1"/>
</dbReference>
<evidence type="ECO:0000256" key="4">
    <source>
        <dbReference type="ARBA" id="ARBA00023284"/>
    </source>
</evidence>
<dbReference type="InterPro" id="IPR013766">
    <property type="entry name" value="Thioredoxin_domain"/>
</dbReference>
<keyword evidence="4" id="KW-0676">Redox-active center</keyword>
<dbReference type="PROSITE" id="PS00194">
    <property type="entry name" value="THIOREDOXIN_1"/>
    <property type="match status" value="1"/>
</dbReference>
<sequence>MKFNSIGKIIIVLLMPVLSKAQDEKQFKIEGKLDNMTKQPEKILLYYPYREQNYMDSVDVKGNKYKFEGLISGPVRADMYVRYKDAKNDMSTDVLTVFLEPGNINVVNSGTFANATVTGSKANDEFKKIQDAAVPFQNQVAPLMAQYKTYSQEKNTAGVAQVSKEINAIKKKMMADIYGNYVKQNPKSPIALFALQQYEGVNIKNPNEATQLFATLPADVQASRDGQKFQQLIRMAKMAPVGAAAPDFIQNDTLGNPVALSSFRGNYVLIDFWASWCGPCRAENPGLIALYDKYHGKGFDVLGVSLDKPGEMDNWLEAIDKDKLPWKNVSDLQFWNNAAAKKYGIVSAPQNFLVDPNGKIVARDLKVEELGDKLATLYGAN</sequence>